<sequence>MVSLSLEKGIKELVEGFIKAGCPSVRNQSIAERRQGYLDSVSLAGESEPVYQVREVEIDGSTLRIYKPSAEEKLPVTIYFHGGCFVSGGFDTHDQQLRKLANVSGAIVIAVKYRLAPEYTYPAAHDDAYNSTLIIRDHCAEWGGDPHNISLVGDSAGGHLCLVTSLRLKENSDWQPAKQILIYPMLDATASSQSYEDNGKHYIITKDTLVTGYDMYLNEVSREHPEASPLYRTDFAGLPETHILTAEFDPLVDEGELLYRKLLDAGVEAQCRRYLGVTHGFFQLSGISHAAKESIHQVATIIQMGTVPDFHCS</sequence>
<dbReference type="InterPro" id="IPR013094">
    <property type="entry name" value="AB_hydrolase_3"/>
</dbReference>
<organism evidence="3 4">
    <name type="scientific">Vibrio rhizosphaerae</name>
    <dbReference type="NCBI Taxonomy" id="398736"/>
    <lineage>
        <taxon>Bacteria</taxon>
        <taxon>Pseudomonadati</taxon>
        <taxon>Pseudomonadota</taxon>
        <taxon>Gammaproteobacteria</taxon>
        <taxon>Vibrionales</taxon>
        <taxon>Vibrionaceae</taxon>
        <taxon>Vibrio</taxon>
    </lineage>
</organism>
<protein>
    <submittedName>
        <fullName evidence="3">Alpha/beta hydrolase</fullName>
    </submittedName>
</protein>
<keyword evidence="1 3" id="KW-0378">Hydrolase</keyword>
<feature type="domain" description="Alpha/beta hydrolase fold-3" evidence="2">
    <location>
        <begin position="78"/>
        <end position="282"/>
    </location>
</feature>
<accession>A0ABU4ISY8</accession>
<evidence type="ECO:0000259" key="2">
    <source>
        <dbReference type="Pfam" id="PF07859"/>
    </source>
</evidence>
<evidence type="ECO:0000313" key="4">
    <source>
        <dbReference type="Proteomes" id="UP001279860"/>
    </source>
</evidence>
<dbReference type="SUPFAM" id="SSF53474">
    <property type="entry name" value="alpha/beta-Hydrolases"/>
    <property type="match status" value="1"/>
</dbReference>
<dbReference type="GO" id="GO:0016787">
    <property type="term" value="F:hydrolase activity"/>
    <property type="evidence" value="ECO:0007669"/>
    <property type="project" value="UniProtKB-KW"/>
</dbReference>
<gene>
    <name evidence="3" type="ORF">SBX64_08160</name>
</gene>
<keyword evidence="4" id="KW-1185">Reference proteome</keyword>
<dbReference type="EMBL" id="JAWRCP010000001">
    <property type="protein sequence ID" value="MDW6092516.1"/>
    <property type="molecule type" value="Genomic_DNA"/>
</dbReference>
<name>A0ABU4ISY8_9VIBR</name>
<evidence type="ECO:0000313" key="3">
    <source>
        <dbReference type="EMBL" id="MDW6092516.1"/>
    </source>
</evidence>
<dbReference type="PANTHER" id="PTHR48081:SF8">
    <property type="entry name" value="ALPHA_BETA HYDROLASE FOLD-3 DOMAIN-CONTAINING PROTEIN-RELATED"/>
    <property type="match status" value="1"/>
</dbReference>
<reference evidence="3 4" key="1">
    <citation type="submission" date="2023-11" db="EMBL/GenBank/DDBJ databases">
        <title>Plant-associative lifestyle of Vibrio porteresiae and its evolutionary dynamics.</title>
        <authorList>
            <person name="Rameshkumar N."/>
            <person name="Kirti K."/>
        </authorList>
    </citation>
    <scope>NUCLEOTIDE SEQUENCE [LARGE SCALE GENOMIC DNA]</scope>
    <source>
        <strain evidence="3 4">MSSRF7</strain>
    </source>
</reference>
<dbReference type="Pfam" id="PF07859">
    <property type="entry name" value="Abhydrolase_3"/>
    <property type="match status" value="1"/>
</dbReference>
<dbReference type="InterPro" id="IPR029058">
    <property type="entry name" value="AB_hydrolase_fold"/>
</dbReference>
<dbReference type="PANTHER" id="PTHR48081">
    <property type="entry name" value="AB HYDROLASE SUPERFAMILY PROTEIN C4A8.06C"/>
    <property type="match status" value="1"/>
</dbReference>
<dbReference type="Proteomes" id="UP001279860">
    <property type="component" value="Unassembled WGS sequence"/>
</dbReference>
<dbReference type="Gene3D" id="3.40.50.1820">
    <property type="entry name" value="alpha/beta hydrolase"/>
    <property type="match status" value="1"/>
</dbReference>
<proteinExistence type="predicted"/>
<evidence type="ECO:0000256" key="1">
    <source>
        <dbReference type="ARBA" id="ARBA00022801"/>
    </source>
</evidence>
<dbReference type="RefSeq" id="WP_318584731.1">
    <property type="nucleotide sequence ID" value="NZ_JAWRCP010000001.1"/>
</dbReference>
<comment type="caution">
    <text evidence="3">The sequence shown here is derived from an EMBL/GenBank/DDBJ whole genome shotgun (WGS) entry which is preliminary data.</text>
</comment>
<dbReference type="InterPro" id="IPR050300">
    <property type="entry name" value="GDXG_lipolytic_enzyme"/>
</dbReference>